<evidence type="ECO:0000256" key="1">
    <source>
        <dbReference type="SAM" id="SignalP"/>
    </source>
</evidence>
<comment type="caution">
    <text evidence="2">The sequence shown here is derived from an EMBL/GenBank/DDBJ whole genome shotgun (WGS) entry which is preliminary data.</text>
</comment>
<dbReference type="STRING" id="429701.A0A2G9I2W4"/>
<feature type="signal peptide" evidence="1">
    <location>
        <begin position="1"/>
        <end position="20"/>
    </location>
</feature>
<gene>
    <name evidence="2" type="ORF">CDL12_03154</name>
</gene>
<proteinExistence type="predicted"/>
<keyword evidence="3" id="KW-1185">Reference proteome</keyword>
<accession>A0A2G9I2W4</accession>
<sequence>MPSHFLLTLAAAVLLTAAYSQPPTTTTTTYPNCNCRRRPPHCNLSNFALACRNNTTTELTNGSLTYRVLQLDQTQNTLILSRSDLYNDTCPSEFHNTTLNSTLFSSDGLRNEVLNLFYGCDTTAMNMTPYNLFSCNSSGLNFTDAYYLIGPVPLTRF</sequence>
<name>A0A2G9I2W4_9LAMI</name>
<dbReference type="OrthoDB" id="1303655at2759"/>
<dbReference type="EMBL" id="NKXS01000463">
    <property type="protein sequence ID" value="PIN24099.1"/>
    <property type="molecule type" value="Genomic_DNA"/>
</dbReference>
<evidence type="ECO:0008006" key="4">
    <source>
        <dbReference type="Google" id="ProtNLM"/>
    </source>
</evidence>
<evidence type="ECO:0000313" key="2">
    <source>
        <dbReference type="EMBL" id="PIN24099.1"/>
    </source>
</evidence>
<protein>
    <recommendedName>
        <fullName evidence="4">Wall-associated receptor kinase galacturonan-binding domain-containing protein</fullName>
    </recommendedName>
</protein>
<dbReference type="PANTHER" id="PTHR33138">
    <property type="entry name" value="OS01G0690200 PROTEIN"/>
    <property type="match status" value="1"/>
</dbReference>
<dbReference type="Proteomes" id="UP000231279">
    <property type="component" value="Unassembled WGS sequence"/>
</dbReference>
<reference evidence="3" key="1">
    <citation type="journal article" date="2018" name="Gigascience">
        <title>Genome assembly of the Pink Ipe (Handroanthus impetiginosus, Bignoniaceae), a highly valued, ecologically keystone Neotropical timber forest tree.</title>
        <authorList>
            <person name="Silva-Junior O.B."/>
            <person name="Grattapaglia D."/>
            <person name="Novaes E."/>
            <person name="Collevatti R.G."/>
        </authorList>
    </citation>
    <scope>NUCLEOTIDE SEQUENCE [LARGE SCALE GENOMIC DNA]</scope>
    <source>
        <strain evidence="3">cv. UFG-1</strain>
    </source>
</reference>
<feature type="chain" id="PRO_5013594086" description="Wall-associated receptor kinase galacturonan-binding domain-containing protein" evidence="1">
    <location>
        <begin position="21"/>
        <end position="157"/>
    </location>
</feature>
<keyword evidence="1" id="KW-0732">Signal</keyword>
<evidence type="ECO:0000313" key="3">
    <source>
        <dbReference type="Proteomes" id="UP000231279"/>
    </source>
</evidence>
<dbReference type="AlphaFoldDB" id="A0A2G9I2W4"/>
<organism evidence="2 3">
    <name type="scientific">Handroanthus impetiginosus</name>
    <dbReference type="NCBI Taxonomy" id="429701"/>
    <lineage>
        <taxon>Eukaryota</taxon>
        <taxon>Viridiplantae</taxon>
        <taxon>Streptophyta</taxon>
        <taxon>Embryophyta</taxon>
        <taxon>Tracheophyta</taxon>
        <taxon>Spermatophyta</taxon>
        <taxon>Magnoliopsida</taxon>
        <taxon>eudicotyledons</taxon>
        <taxon>Gunneridae</taxon>
        <taxon>Pentapetalae</taxon>
        <taxon>asterids</taxon>
        <taxon>lamiids</taxon>
        <taxon>Lamiales</taxon>
        <taxon>Bignoniaceae</taxon>
        <taxon>Crescentiina</taxon>
        <taxon>Tabebuia alliance</taxon>
        <taxon>Handroanthus</taxon>
    </lineage>
</organism>
<dbReference type="PANTHER" id="PTHR33138:SF90">
    <property type="entry name" value="WALL-ASSOCIATED RECEPTOR KINASE GALACTURONAN-BINDING DOMAIN-CONTAINING PROTEIN"/>
    <property type="match status" value="1"/>
</dbReference>